<dbReference type="EMBL" id="BDIP01007947">
    <property type="protein sequence ID" value="GCA64638.1"/>
    <property type="molecule type" value="Genomic_DNA"/>
</dbReference>
<dbReference type="Proteomes" id="UP000265618">
    <property type="component" value="Unassembled WGS sequence"/>
</dbReference>
<sequence>FCREVYFITLHVGLATCPWGRYVAWSVLSAFDSQPMTHMQPNIVFKKTDSLHAEGAPNHDLYLQALAVTARRMIPTYLLLDSAPNADCDNERIGISGCRSRVDQNENGRAGAYGRGNAAFVTLNLVRLALQSTGEGDFFQRLSDLLPKAKAVLDSRNEALLKGHHCAGAFPLWHGVETIQDLIASATHSVGFIGLSETVEVLTGDKLHESDKARDLGMAIVRHMRAYVDGQRKECGMNYSLLATTAEYLSGRFIDRDRADYPHPVTDKGFYTNSFHVEVDSKVSIPDKLRLEGPFHLLCNGGSISYVE</sequence>
<evidence type="ECO:0000313" key="2">
    <source>
        <dbReference type="Proteomes" id="UP000265618"/>
    </source>
</evidence>
<dbReference type="OrthoDB" id="2099582at2759"/>
<dbReference type="GO" id="GO:0004748">
    <property type="term" value="F:ribonucleoside-diphosphate reductase activity, thioredoxin disulfide as acceptor"/>
    <property type="evidence" value="ECO:0007669"/>
    <property type="project" value="TreeGrafter"/>
</dbReference>
<keyword evidence="2" id="KW-1185">Reference proteome</keyword>
<dbReference type="GO" id="GO:0006260">
    <property type="term" value="P:DNA replication"/>
    <property type="evidence" value="ECO:0007669"/>
    <property type="project" value="InterPro"/>
</dbReference>
<dbReference type="GO" id="GO:0031250">
    <property type="term" value="C:anaerobic ribonucleoside-triphosphate reductase complex"/>
    <property type="evidence" value="ECO:0007669"/>
    <property type="project" value="TreeGrafter"/>
</dbReference>
<proteinExistence type="predicted"/>
<feature type="non-terminal residue" evidence="1">
    <location>
        <position position="308"/>
    </location>
</feature>
<dbReference type="PANTHER" id="PTHR21075">
    <property type="entry name" value="ANAEROBIC RIBONUCLEOSIDE-TRIPHOSPHATE REDUCTASE"/>
    <property type="match status" value="1"/>
</dbReference>
<dbReference type="AlphaFoldDB" id="A0A391P0G3"/>
<accession>A0A391P0G3</accession>
<evidence type="ECO:0000313" key="1">
    <source>
        <dbReference type="EMBL" id="GCA64638.1"/>
    </source>
</evidence>
<protein>
    <submittedName>
        <fullName evidence="1">Uncharacterized protein</fullName>
    </submittedName>
</protein>
<feature type="non-terminal residue" evidence="1">
    <location>
        <position position="1"/>
    </location>
</feature>
<gene>
    <name evidence="1" type="ORF">KIPB_014882</name>
</gene>
<dbReference type="GO" id="GO:0009265">
    <property type="term" value="P:2'-deoxyribonucleotide biosynthetic process"/>
    <property type="evidence" value="ECO:0007669"/>
    <property type="project" value="TreeGrafter"/>
</dbReference>
<dbReference type="SUPFAM" id="SSF51998">
    <property type="entry name" value="PFL-like glycyl radical enzymes"/>
    <property type="match status" value="1"/>
</dbReference>
<dbReference type="Gene3D" id="3.20.70.20">
    <property type="match status" value="1"/>
</dbReference>
<dbReference type="PANTHER" id="PTHR21075:SF0">
    <property type="entry name" value="ANAEROBIC RIBONUCLEOSIDE-TRIPHOSPHATE REDUCTASE"/>
    <property type="match status" value="1"/>
</dbReference>
<organism evidence="1 2">
    <name type="scientific">Kipferlia bialata</name>
    <dbReference type="NCBI Taxonomy" id="797122"/>
    <lineage>
        <taxon>Eukaryota</taxon>
        <taxon>Metamonada</taxon>
        <taxon>Carpediemonas-like organisms</taxon>
        <taxon>Kipferlia</taxon>
    </lineage>
</organism>
<name>A0A391P0G3_9EUKA</name>
<reference evidence="1 2" key="1">
    <citation type="journal article" date="2018" name="PLoS ONE">
        <title>The draft genome of Kipferlia bialata reveals reductive genome evolution in fornicate parasites.</title>
        <authorList>
            <person name="Tanifuji G."/>
            <person name="Takabayashi S."/>
            <person name="Kume K."/>
            <person name="Takagi M."/>
            <person name="Nakayama T."/>
            <person name="Kamikawa R."/>
            <person name="Inagaki Y."/>
            <person name="Hashimoto T."/>
        </authorList>
    </citation>
    <scope>NUCLEOTIDE SEQUENCE [LARGE SCALE GENOMIC DNA]</scope>
    <source>
        <strain evidence="1">NY0173</strain>
    </source>
</reference>
<dbReference type="InterPro" id="IPR012833">
    <property type="entry name" value="NrdD"/>
</dbReference>
<dbReference type="Pfam" id="PF13597">
    <property type="entry name" value="NRDD"/>
    <property type="match status" value="1"/>
</dbReference>
<dbReference type="GO" id="GO:0008998">
    <property type="term" value="F:ribonucleoside-triphosphate reductase (thioredoxin) activity"/>
    <property type="evidence" value="ECO:0007669"/>
    <property type="project" value="InterPro"/>
</dbReference>
<comment type="caution">
    <text evidence="1">The sequence shown here is derived from an EMBL/GenBank/DDBJ whole genome shotgun (WGS) entry which is preliminary data.</text>
</comment>